<dbReference type="PRINTS" id="PR00455">
    <property type="entry name" value="HTHTETR"/>
</dbReference>
<dbReference type="RefSeq" id="WP_075124876.1">
    <property type="nucleotide sequence ID" value="NZ_MSIE01000009.1"/>
</dbReference>
<evidence type="ECO:0000313" key="4">
    <source>
        <dbReference type="EMBL" id="OLF18205.1"/>
    </source>
</evidence>
<dbReference type="InterPro" id="IPR023772">
    <property type="entry name" value="DNA-bd_HTH_TetR-type_CS"/>
</dbReference>
<feature type="domain" description="HTH tetR-type" evidence="3">
    <location>
        <begin position="32"/>
        <end position="92"/>
    </location>
</feature>
<evidence type="ECO:0000313" key="5">
    <source>
        <dbReference type="Proteomes" id="UP000185596"/>
    </source>
</evidence>
<feature type="DNA-binding region" description="H-T-H motif" evidence="2">
    <location>
        <begin position="55"/>
        <end position="74"/>
    </location>
</feature>
<dbReference type="AlphaFoldDB" id="A0A1Q8CV16"/>
<dbReference type="PROSITE" id="PS50977">
    <property type="entry name" value="HTH_TETR_2"/>
    <property type="match status" value="1"/>
</dbReference>
<dbReference type="SUPFAM" id="SSF48498">
    <property type="entry name" value="Tetracyclin repressor-like, C-terminal domain"/>
    <property type="match status" value="1"/>
</dbReference>
<gene>
    <name evidence="4" type="ORF">BU204_07655</name>
</gene>
<sequence>MVARRSRSGGPSKAVAVPADDGAADLWRDGTSEAVRALLVSAVQCFSSKGFHATTTRDITAAVALSPGALYVHFSSKEDVLFEIVRTGHERALDALLAQPDEGDPVDYVRRLVAGHVAWHARYHTVARVCQYELAALEPEHHAVVLELRQRFSALLRSAVGQGARVGAFDVADVNRAVRALLSLGIDLVRWYRLDGTDDPDELGDFYADLALRMLGAAR</sequence>
<keyword evidence="1 2" id="KW-0238">DNA-binding</keyword>
<dbReference type="InterPro" id="IPR050109">
    <property type="entry name" value="HTH-type_TetR-like_transc_reg"/>
</dbReference>
<dbReference type="Gene3D" id="1.10.357.10">
    <property type="entry name" value="Tetracycline Repressor, domain 2"/>
    <property type="match status" value="1"/>
</dbReference>
<accession>A0A1Q8CV16</accession>
<evidence type="ECO:0000256" key="2">
    <source>
        <dbReference type="PROSITE-ProRule" id="PRU00335"/>
    </source>
</evidence>
<dbReference type="Proteomes" id="UP000185596">
    <property type="component" value="Unassembled WGS sequence"/>
</dbReference>
<dbReference type="InterPro" id="IPR036271">
    <property type="entry name" value="Tet_transcr_reg_TetR-rel_C_sf"/>
</dbReference>
<dbReference type="PROSITE" id="PS01081">
    <property type="entry name" value="HTH_TETR_1"/>
    <property type="match status" value="1"/>
</dbReference>
<dbReference type="InterPro" id="IPR009057">
    <property type="entry name" value="Homeodomain-like_sf"/>
</dbReference>
<reference evidence="4 5" key="1">
    <citation type="submission" date="2016-12" db="EMBL/GenBank/DDBJ databases">
        <title>The draft genome sequence of Actinophytocola sp. 11-183.</title>
        <authorList>
            <person name="Wang W."/>
            <person name="Yuan L."/>
        </authorList>
    </citation>
    <scope>NUCLEOTIDE SEQUENCE [LARGE SCALE GENOMIC DNA]</scope>
    <source>
        <strain evidence="4 5">11-183</strain>
    </source>
</reference>
<organism evidence="4 5">
    <name type="scientific">Actinophytocola xanthii</name>
    <dbReference type="NCBI Taxonomy" id="1912961"/>
    <lineage>
        <taxon>Bacteria</taxon>
        <taxon>Bacillati</taxon>
        <taxon>Actinomycetota</taxon>
        <taxon>Actinomycetes</taxon>
        <taxon>Pseudonocardiales</taxon>
        <taxon>Pseudonocardiaceae</taxon>
    </lineage>
</organism>
<dbReference type="InterPro" id="IPR041490">
    <property type="entry name" value="KstR2_TetR_C"/>
</dbReference>
<dbReference type="GO" id="GO:0000976">
    <property type="term" value="F:transcription cis-regulatory region binding"/>
    <property type="evidence" value="ECO:0007669"/>
    <property type="project" value="TreeGrafter"/>
</dbReference>
<name>A0A1Q8CV16_9PSEU</name>
<dbReference type="GO" id="GO:0003700">
    <property type="term" value="F:DNA-binding transcription factor activity"/>
    <property type="evidence" value="ECO:0007669"/>
    <property type="project" value="TreeGrafter"/>
</dbReference>
<evidence type="ECO:0000256" key="1">
    <source>
        <dbReference type="ARBA" id="ARBA00023125"/>
    </source>
</evidence>
<dbReference type="STRING" id="1912961.BU204_07655"/>
<keyword evidence="5" id="KW-1185">Reference proteome</keyword>
<dbReference type="PANTHER" id="PTHR30055">
    <property type="entry name" value="HTH-TYPE TRANSCRIPTIONAL REGULATOR RUTR"/>
    <property type="match status" value="1"/>
</dbReference>
<evidence type="ECO:0000259" key="3">
    <source>
        <dbReference type="PROSITE" id="PS50977"/>
    </source>
</evidence>
<protein>
    <recommendedName>
        <fullName evidence="3">HTH tetR-type domain-containing protein</fullName>
    </recommendedName>
</protein>
<dbReference type="Pfam" id="PF17932">
    <property type="entry name" value="TetR_C_24"/>
    <property type="match status" value="1"/>
</dbReference>
<dbReference type="SUPFAM" id="SSF46689">
    <property type="entry name" value="Homeodomain-like"/>
    <property type="match status" value="1"/>
</dbReference>
<proteinExistence type="predicted"/>
<dbReference type="OrthoDB" id="1669699at2"/>
<dbReference type="InterPro" id="IPR001647">
    <property type="entry name" value="HTH_TetR"/>
</dbReference>
<dbReference type="Pfam" id="PF00440">
    <property type="entry name" value="TetR_N"/>
    <property type="match status" value="1"/>
</dbReference>
<dbReference type="PANTHER" id="PTHR30055:SF200">
    <property type="entry name" value="HTH-TYPE TRANSCRIPTIONAL REPRESSOR BDCR"/>
    <property type="match status" value="1"/>
</dbReference>
<comment type="caution">
    <text evidence="4">The sequence shown here is derived from an EMBL/GenBank/DDBJ whole genome shotgun (WGS) entry which is preliminary data.</text>
</comment>
<dbReference type="EMBL" id="MSIE01000009">
    <property type="protein sequence ID" value="OLF18205.1"/>
    <property type="molecule type" value="Genomic_DNA"/>
</dbReference>